<dbReference type="Proteomes" id="UP001500540">
    <property type="component" value="Unassembled WGS sequence"/>
</dbReference>
<protein>
    <recommendedName>
        <fullName evidence="1">CYTH domain-containing protein</fullName>
    </recommendedName>
</protein>
<dbReference type="Pfam" id="PF01928">
    <property type="entry name" value="CYTH"/>
    <property type="match status" value="1"/>
</dbReference>
<dbReference type="SUPFAM" id="SSF55154">
    <property type="entry name" value="CYTH-like phosphatases"/>
    <property type="match status" value="1"/>
</dbReference>
<name>A0ABP7H061_9MICO</name>
<evidence type="ECO:0000259" key="1">
    <source>
        <dbReference type="PROSITE" id="PS51707"/>
    </source>
</evidence>
<feature type="domain" description="CYTH" evidence="1">
    <location>
        <begin position="4"/>
        <end position="200"/>
    </location>
</feature>
<dbReference type="CDD" id="cd07374">
    <property type="entry name" value="CYTH-like_Pase"/>
    <property type="match status" value="1"/>
</dbReference>
<proteinExistence type="predicted"/>
<evidence type="ECO:0000313" key="2">
    <source>
        <dbReference type="EMBL" id="GAA3775329.1"/>
    </source>
</evidence>
<sequence>MAHSVEIERKYDVDEATALPDWTRLPGITRVGEPEPRDLDARYLDTPAAALAHAGIALRRRAGGPDAGWHVKTPGVDGRHEYHWPLGRDADEGVPADIAAAVSPWATGPFVPLARIRNARVAYALFDASGAQVAEVVDDHVSARNERSGGESAWREWEVELGPVPPGDVTAFFAGVDELVASVGGRPAASTSKLARALSA</sequence>
<dbReference type="SMART" id="SM01118">
    <property type="entry name" value="CYTH"/>
    <property type="match status" value="1"/>
</dbReference>
<dbReference type="InterPro" id="IPR033469">
    <property type="entry name" value="CYTH-like_dom_sf"/>
</dbReference>
<dbReference type="InterPro" id="IPR023577">
    <property type="entry name" value="CYTH_domain"/>
</dbReference>
<gene>
    <name evidence="2" type="ORF">GCM10022240_28750</name>
</gene>
<evidence type="ECO:0000313" key="3">
    <source>
        <dbReference type="Proteomes" id="UP001500540"/>
    </source>
</evidence>
<reference evidence="3" key="1">
    <citation type="journal article" date="2019" name="Int. J. Syst. Evol. Microbiol.">
        <title>The Global Catalogue of Microorganisms (GCM) 10K type strain sequencing project: providing services to taxonomists for standard genome sequencing and annotation.</title>
        <authorList>
            <consortium name="The Broad Institute Genomics Platform"/>
            <consortium name="The Broad Institute Genome Sequencing Center for Infectious Disease"/>
            <person name="Wu L."/>
            <person name="Ma J."/>
        </authorList>
    </citation>
    <scope>NUCLEOTIDE SEQUENCE [LARGE SCALE GENOMIC DNA]</scope>
    <source>
        <strain evidence="3">JCM 16950</strain>
    </source>
</reference>
<dbReference type="PROSITE" id="PS51707">
    <property type="entry name" value="CYTH"/>
    <property type="match status" value="1"/>
</dbReference>
<accession>A0ABP7H061</accession>
<keyword evidence="3" id="KW-1185">Reference proteome</keyword>
<dbReference type="Gene3D" id="2.40.320.10">
    <property type="entry name" value="Hypothetical Protein Pfu-838710-001"/>
    <property type="match status" value="1"/>
</dbReference>
<organism evidence="2 3">
    <name type="scientific">Microbacterium kribbense</name>
    <dbReference type="NCBI Taxonomy" id="433645"/>
    <lineage>
        <taxon>Bacteria</taxon>
        <taxon>Bacillati</taxon>
        <taxon>Actinomycetota</taxon>
        <taxon>Actinomycetes</taxon>
        <taxon>Micrococcales</taxon>
        <taxon>Microbacteriaceae</taxon>
        <taxon>Microbacterium</taxon>
    </lineage>
</organism>
<dbReference type="EMBL" id="BAABAF010000010">
    <property type="protein sequence ID" value="GAA3775329.1"/>
    <property type="molecule type" value="Genomic_DNA"/>
</dbReference>
<comment type="caution">
    <text evidence="2">The sequence shown here is derived from an EMBL/GenBank/DDBJ whole genome shotgun (WGS) entry which is preliminary data.</text>
</comment>